<organism evidence="1 2">
    <name type="scientific">Solanum commersonii</name>
    <name type="common">Commerson's wild potato</name>
    <name type="synonym">Commerson's nightshade</name>
    <dbReference type="NCBI Taxonomy" id="4109"/>
    <lineage>
        <taxon>Eukaryota</taxon>
        <taxon>Viridiplantae</taxon>
        <taxon>Streptophyta</taxon>
        <taxon>Embryophyta</taxon>
        <taxon>Tracheophyta</taxon>
        <taxon>Spermatophyta</taxon>
        <taxon>Magnoliopsida</taxon>
        <taxon>eudicotyledons</taxon>
        <taxon>Gunneridae</taxon>
        <taxon>Pentapetalae</taxon>
        <taxon>asterids</taxon>
        <taxon>lamiids</taxon>
        <taxon>Solanales</taxon>
        <taxon>Solanaceae</taxon>
        <taxon>Solanoideae</taxon>
        <taxon>Solaneae</taxon>
        <taxon>Solanum</taxon>
    </lineage>
</organism>
<dbReference type="Proteomes" id="UP000824120">
    <property type="component" value="Chromosome 1"/>
</dbReference>
<name>A0A9J6B4D8_SOLCO</name>
<dbReference type="EMBL" id="JACXVP010000001">
    <property type="protein sequence ID" value="KAG5631458.1"/>
    <property type="molecule type" value="Genomic_DNA"/>
</dbReference>
<accession>A0A9J6B4D8</accession>
<comment type="caution">
    <text evidence="1">The sequence shown here is derived from an EMBL/GenBank/DDBJ whole genome shotgun (WGS) entry which is preliminary data.</text>
</comment>
<evidence type="ECO:0000313" key="1">
    <source>
        <dbReference type="EMBL" id="KAG5631458.1"/>
    </source>
</evidence>
<reference evidence="1 2" key="1">
    <citation type="submission" date="2020-09" db="EMBL/GenBank/DDBJ databases">
        <title>De no assembly of potato wild relative species, Solanum commersonii.</title>
        <authorList>
            <person name="Cho K."/>
        </authorList>
    </citation>
    <scope>NUCLEOTIDE SEQUENCE [LARGE SCALE GENOMIC DNA]</scope>
    <source>
        <strain evidence="1">LZ3.2</strain>
        <tissue evidence="1">Leaf</tissue>
    </source>
</reference>
<gene>
    <name evidence="1" type="ORF">H5410_003175</name>
</gene>
<protein>
    <submittedName>
        <fullName evidence="1">Uncharacterized protein</fullName>
    </submittedName>
</protein>
<dbReference type="AlphaFoldDB" id="A0A9J6B4D8"/>
<proteinExistence type="predicted"/>
<sequence length="67" mass="7012">MPSVIQTSLTKTSMAAPSWSGIAIFSEVTPNTVAQVQTNAPGSDAQTDRATVSTGSPLYLHLCLTLF</sequence>
<keyword evidence="2" id="KW-1185">Reference proteome</keyword>
<evidence type="ECO:0000313" key="2">
    <source>
        <dbReference type="Proteomes" id="UP000824120"/>
    </source>
</evidence>